<feature type="compositionally biased region" description="Polar residues" evidence="3">
    <location>
        <begin position="778"/>
        <end position="799"/>
    </location>
</feature>
<dbReference type="GO" id="GO:0008270">
    <property type="term" value="F:zinc ion binding"/>
    <property type="evidence" value="ECO:0007669"/>
    <property type="project" value="InterPro"/>
</dbReference>
<dbReference type="Pfam" id="PF04082">
    <property type="entry name" value="Fungal_trans"/>
    <property type="match status" value="1"/>
</dbReference>
<feature type="compositionally biased region" description="Low complexity" evidence="3">
    <location>
        <begin position="677"/>
        <end position="691"/>
    </location>
</feature>
<dbReference type="GO" id="GO:0006351">
    <property type="term" value="P:DNA-templated transcription"/>
    <property type="evidence" value="ECO:0007669"/>
    <property type="project" value="InterPro"/>
</dbReference>
<evidence type="ECO:0000313" key="6">
    <source>
        <dbReference type="Proteomes" id="UP000008064"/>
    </source>
</evidence>
<sequence length="839" mass="93615">MNPNLDPGKRHSTAEGSASIARKGGLSCAECRRVFPCQSCIRRGCGNICPDGTLSATKGNKVLMAHAQRLTDQVKSMTDRIKELEHALQEAQKSTGGASGSHPLLRPSVVKDDDGEQLNLQTLFDQEAEGISDAIGSLSIGIDGQAKYHGESAGSEVMLPWPKSRFNSNIISVTQYFQELLPPEQNERRMLQDAKNLGLPYEIVDLCNAFPFGLRDCPYTKHQFVSFLPTRERALELAELYYDNVAWMYDPIVRNDFMTTIMVPIYGNTGIVNVDSVHSHRISVFFMLLASGILYDNHPSAAVIAEQYRALALASFGLDSVLQEATCATVQALLMIVRYIYISDRTNNETRWLLVGMCSRVAQIIGLQRDSAGWNLGHEEIQRRRVLFWEIYTFDAWTSVVNGRPPSLSINHTDCRFPDDLDPTLKPSGNVEMGWHAWKFRYSAFCLSISVQHVFSARVPSYSTVLELDRNIRKFPLPNHLQSPMQVSEAGRAWSSERTRAMQQYCALCVRESNLLYIHRSYFAQATREASNNPLTHKYAPSVLAAYRSACRLISSLRGLYAVHPLATSLQWFFWSGIYSSCILLGALVVESPRCSLARNALQELDQALIFYDEGSVNCRPPATITMLQKLRQRAFATFTAAQTGILDRSSPTSSNPSAPDELEVLGGRKSIITNKSPSSSPASHATSSPHCGTYHTLRHASDDFIKQFGSANPSLMEYYGALGNPGLVLPATKDFDMPYVGDQTSGEYSLSPLSGSEDYNTPSQSFDLGQHIDSMTYGDNQRTQPTYQQSGRSETIQPRQPDLQRHAQSENIPTREYNQEEIWRDFISHLGMSRPNQS</sequence>
<accession>F8P3H7</accession>
<dbReference type="InterPro" id="IPR050613">
    <property type="entry name" value="Sec_Metabolite_Reg"/>
</dbReference>
<keyword evidence="2" id="KW-0539">Nucleus</keyword>
<gene>
    <name evidence="5" type="ORF">SERLADRAFT_416717</name>
</gene>
<dbReference type="EMBL" id="GL945437">
    <property type="protein sequence ID" value="EGO22077.1"/>
    <property type="molecule type" value="Genomic_DNA"/>
</dbReference>
<dbReference type="HOGENOM" id="CLU_007340_4_1_1"/>
<evidence type="ECO:0000259" key="4">
    <source>
        <dbReference type="SMART" id="SM00906"/>
    </source>
</evidence>
<dbReference type="Proteomes" id="UP000008064">
    <property type="component" value="Unassembled WGS sequence"/>
</dbReference>
<dbReference type="PANTHER" id="PTHR31001">
    <property type="entry name" value="UNCHARACTERIZED TRANSCRIPTIONAL REGULATORY PROTEIN"/>
    <property type="match status" value="1"/>
</dbReference>
<dbReference type="SMART" id="SM00906">
    <property type="entry name" value="Fungal_trans"/>
    <property type="match status" value="1"/>
</dbReference>
<dbReference type="GeneID" id="18813521"/>
<evidence type="ECO:0000256" key="3">
    <source>
        <dbReference type="SAM" id="MobiDB-lite"/>
    </source>
</evidence>
<name>F8P3H7_SERL9</name>
<reference evidence="6" key="1">
    <citation type="journal article" date="2011" name="Science">
        <title>The plant cell wall-decomposing machinery underlies the functional diversity of forest fungi.</title>
        <authorList>
            <person name="Eastwood D.C."/>
            <person name="Floudas D."/>
            <person name="Binder M."/>
            <person name="Majcherczyk A."/>
            <person name="Schneider P."/>
            <person name="Aerts A."/>
            <person name="Asiegbu F.O."/>
            <person name="Baker S.E."/>
            <person name="Barry K."/>
            <person name="Bendiksby M."/>
            <person name="Blumentritt M."/>
            <person name="Coutinho P.M."/>
            <person name="Cullen D."/>
            <person name="de Vries R.P."/>
            <person name="Gathman A."/>
            <person name="Goodell B."/>
            <person name="Henrissat B."/>
            <person name="Ihrmark K."/>
            <person name="Kauserud H."/>
            <person name="Kohler A."/>
            <person name="LaButti K."/>
            <person name="Lapidus A."/>
            <person name="Lavin J.L."/>
            <person name="Lee Y.-H."/>
            <person name="Lindquist E."/>
            <person name="Lilly W."/>
            <person name="Lucas S."/>
            <person name="Morin E."/>
            <person name="Murat C."/>
            <person name="Oguiza J.A."/>
            <person name="Park J."/>
            <person name="Pisabarro A.G."/>
            <person name="Riley R."/>
            <person name="Rosling A."/>
            <person name="Salamov A."/>
            <person name="Schmidt O."/>
            <person name="Schmutz J."/>
            <person name="Skrede I."/>
            <person name="Stenlid J."/>
            <person name="Wiebenga A."/>
            <person name="Xie X."/>
            <person name="Kuees U."/>
            <person name="Hibbett D.S."/>
            <person name="Hoffmeister D."/>
            <person name="Hoegberg N."/>
            <person name="Martin F."/>
            <person name="Grigoriev I.V."/>
            <person name="Watkinson S.C."/>
        </authorList>
    </citation>
    <scope>NUCLEOTIDE SEQUENCE [LARGE SCALE GENOMIC DNA]</scope>
    <source>
        <strain evidence="6">S7.9</strain>
    </source>
</reference>
<dbReference type="InterPro" id="IPR007219">
    <property type="entry name" value="XnlR_reg_dom"/>
</dbReference>
<evidence type="ECO:0000256" key="1">
    <source>
        <dbReference type="ARBA" id="ARBA00004123"/>
    </source>
</evidence>
<dbReference type="GO" id="GO:0003677">
    <property type="term" value="F:DNA binding"/>
    <property type="evidence" value="ECO:0007669"/>
    <property type="project" value="InterPro"/>
</dbReference>
<feature type="region of interest" description="Disordered" evidence="3">
    <location>
        <begin position="747"/>
        <end position="819"/>
    </location>
</feature>
<dbReference type="GO" id="GO:0005634">
    <property type="term" value="C:nucleus"/>
    <property type="evidence" value="ECO:0007669"/>
    <property type="project" value="UniProtKB-SubCell"/>
</dbReference>
<feature type="domain" description="Xylanolytic transcriptional activator regulatory" evidence="4">
    <location>
        <begin position="351"/>
        <end position="424"/>
    </location>
</feature>
<comment type="subcellular location">
    <subcellularLocation>
        <location evidence="1">Nucleus</location>
    </subcellularLocation>
</comment>
<dbReference type="AlphaFoldDB" id="F8P3H7"/>
<dbReference type="OrthoDB" id="424974at2759"/>
<organism evidence="6">
    <name type="scientific">Serpula lacrymans var. lacrymans (strain S7.9)</name>
    <name type="common">Dry rot fungus</name>
    <dbReference type="NCBI Taxonomy" id="578457"/>
    <lineage>
        <taxon>Eukaryota</taxon>
        <taxon>Fungi</taxon>
        <taxon>Dikarya</taxon>
        <taxon>Basidiomycota</taxon>
        <taxon>Agaricomycotina</taxon>
        <taxon>Agaricomycetes</taxon>
        <taxon>Agaricomycetidae</taxon>
        <taxon>Boletales</taxon>
        <taxon>Coniophorineae</taxon>
        <taxon>Serpulaceae</taxon>
        <taxon>Serpula</taxon>
    </lineage>
</organism>
<dbReference type="PANTHER" id="PTHR31001:SF56">
    <property type="entry name" value="ZN(2)-C6 FUNGAL-TYPE DOMAIN-CONTAINING PROTEIN"/>
    <property type="match status" value="1"/>
</dbReference>
<feature type="region of interest" description="Disordered" evidence="3">
    <location>
        <begin position="672"/>
        <end position="694"/>
    </location>
</feature>
<dbReference type="RefSeq" id="XP_007320615.1">
    <property type="nucleotide sequence ID" value="XM_007320553.1"/>
</dbReference>
<evidence type="ECO:0000256" key="2">
    <source>
        <dbReference type="ARBA" id="ARBA00023242"/>
    </source>
</evidence>
<evidence type="ECO:0000313" key="5">
    <source>
        <dbReference type="EMBL" id="EGO22077.1"/>
    </source>
</evidence>
<protein>
    <recommendedName>
        <fullName evidence="4">Xylanolytic transcriptional activator regulatory domain-containing protein</fullName>
    </recommendedName>
</protein>
<proteinExistence type="predicted"/>
<feature type="region of interest" description="Disordered" evidence="3">
    <location>
        <begin position="88"/>
        <end position="110"/>
    </location>
</feature>
<dbReference type="KEGG" id="sla:SERLADRAFT_416717"/>
<feature type="compositionally biased region" description="Polar residues" evidence="3">
    <location>
        <begin position="747"/>
        <end position="768"/>
    </location>
</feature>
<dbReference type="CDD" id="cd12148">
    <property type="entry name" value="fungal_TF_MHR"/>
    <property type="match status" value="1"/>
</dbReference>